<evidence type="ECO:0000256" key="3">
    <source>
        <dbReference type="ARBA" id="ARBA00023237"/>
    </source>
</evidence>
<dbReference type="Pfam" id="PF13715">
    <property type="entry name" value="CarbopepD_reg_2"/>
    <property type="match status" value="1"/>
</dbReference>
<dbReference type="Proteomes" id="UP001206312">
    <property type="component" value="Unassembled WGS sequence"/>
</dbReference>
<sequence length="803" mass="90672">MKFKYLLLLGLFPLGLAGQTYEISGAVKDTDNQPLPYANVLLLRVADSAQVKGISSDEEGRFALSGVSADLYYLQASYFGYRSILVPLEVRQDVRIGALVLEAESNALDEVVVTGQKPTVERKSDRIIFKVENTLASEGNTWDILRNAPGVITVQDNLEIRGQQATVYLNDRKVQLAPEEVTELLKGLSGDLVSSVEVIPIPPASYGAADGPILNIRTRQNIVPGYKGSVRAQWEQAVFPKYSLGTSHYFKTDKFGLFANYTINPRKEFKDTESGVNWIDDQGSVFATWDTDIEKITRSQAQQANLILDYSPTEKDRLNLTTNLAYSPGKTGAYDLGTVMRNAQGAVDSTLRTRSVVEDDQVNLSFDLNYERSLGKEGASLKANGHYTFNELRRFQDGSTNYFDPGGAFLRNFSFSTDAFQSIDIFTGQADYTTPLGAGTLETGARASFIRTDSRIDYLDVNNTQPPFDIALSDRFQYDEDVYAAYASLSQQWGGWSLKAGLRAEQTGVEARSVTLQEINRQSYLEWFPSLFVERKLGEDHSTSFTYSRQLTRPNYADLNPFRFFLNENDFDEGNPNLVPNFSHNFNLNLTLDNTFFIDLYYRDNGRYISTLSFQDNDNQTLVQINQNVLESTSYGIDFTVSASLFPFWYLYTYHSVFYEDETFLAVQSNVETFTNKVTGYYGYVSNSFTLSRDGSLTAETSLLYLSGFLDGSYRMSETLTWNLGLRKTLWDGRAVVSLTAEDLLGRANATYTTRFDNQDNFFFARPETRFVRLGVTWNLGNFRLQNRSSDLEKQELQRIENE</sequence>
<evidence type="ECO:0000256" key="2">
    <source>
        <dbReference type="ARBA" id="ARBA00023136"/>
    </source>
</evidence>
<dbReference type="EMBL" id="JAMXIB010000003">
    <property type="protein sequence ID" value="MCO5724171.1"/>
    <property type="molecule type" value="Genomic_DNA"/>
</dbReference>
<evidence type="ECO:0000313" key="6">
    <source>
        <dbReference type="EMBL" id="MCO5724171.1"/>
    </source>
</evidence>
<gene>
    <name evidence="6" type="ORF">NG653_04850</name>
</gene>
<keyword evidence="3" id="KW-0998">Cell outer membrane</keyword>
<feature type="domain" description="Outer membrane protein beta-barrel" evidence="5">
    <location>
        <begin position="374"/>
        <end position="778"/>
    </location>
</feature>
<keyword evidence="7" id="KW-1185">Reference proteome</keyword>
<dbReference type="Gene3D" id="2.40.170.20">
    <property type="entry name" value="TonB-dependent receptor, beta-barrel domain"/>
    <property type="match status" value="1"/>
</dbReference>
<feature type="chain" id="PRO_5046780897" evidence="4">
    <location>
        <begin position="18"/>
        <end position="803"/>
    </location>
</feature>
<evidence type="ECO:0000256" key="1">
    <source>
        <dbReference type="ARBA" id="ARBA00004442"/>
    </source>
</evidence>
<comment type="subcellular location">
    <subcellularLocation>
        <location evidence="1">Cell outer membrane</location>
    </subcellularLocation>
</comment>
<proteinExistence type="predicted"/>
<feature type="signal peptide" evidence="4">
    <location>
        <begin position="1"/>
        <end position="17"/>
    </location>
</feature>
<dbReference type="PANTHER" id="PTHR40980">
    <property type="entry name" value="PLUG DOMAIN-CONTAINING PROTEIN"/>
    <property type="match status" value="1"/>
</dbReference>
<accession>A0ABT1AVU6</accession>
<dbReference type="Pfam" id="PF14905">
    <property type="entry name" value="OMP_b-brl_3"/>
    <property type="match status" value="1"/>
</dbReference>
<dbReference type="SUPFAM" id="SSF49464">
    <property type="entry name" value="Carboxypeptidase regulatory domain-like"/>
    <property type="match status" value="1"/>
</dbReference>
<dbReference type="InterPro" id="IPR041700">
    <property type="entry name" value="OMP_b-brl_3"/>
</dbReference>
<reference evidence="6 7" key="1">
    <citation type="submission" date="2022-06" db="EMBL/GenBank/DDBJ databases">
        <authorList>
            <person name="Xuan X."/>
        </authorList>
    </citation>
    <scope>NUCLEOTIDE SEQUENCE [LARGE SCALE GENOMIC DNA]</scope>
    <source>
        <strain evidence="6 7">2V75</strain>
    </source>
</reference>
<dbReference type="InterPro" id="IPR008969">
    <property type="entry name" value="CarboxyPept-like_regulatory"/>
</dbReference>
<evidence type="ECO:0000259" key="5">
    <source>
        <dbReference type="Pfam" id="PF14905"/>
    </source>
</evidence>
<dbReference type="InterPro" id="IPR036942">
    <property type="entry name" value="Beta-barrel_TonB_sf"/>
</dbReference>
<keyword evidence="6" id="KW-0675">Receptor</keyword>
<comment type="caution">
    <text evidence="6">The sequence shown here is derived from an EMBL/GenBank/DDBJ whole genome shotgun (WGS) entry which is preliminary data.</text>
</comment>
<dbReference type="PANTHER" id="PTHR40980:SF4">
    <property type="entry name" value="TONB-DEPENDENT RECEPTOR-LIKE BETA-BARREL DOMAIN-CONTAINING PROTEIN"/>
    <property type="match status" value="1"/>
</dbReference>
<dbReference type="Gene3D" id="2.60.40.1120">
    <property type="entry name" value="Carboxypeptidase-like, regulatory domain"/>
    <property type="match status" value="1"/>
</dbReference>
<evidence type="ECO:0000313" key="7">
    <source>
        <dbReference type="Proteomes" id="UP001206312"/>
    </source>
</evidence>
<name>A0ABT1AVU6_9FLAO</name>
<dbReference type="RefSeq" id="WP_252740553.1">
    <property type="nucleotide sequence ID" value="NZ_JAMXIB010000003.1"/>
</dbReference>
<protein>
    <submittedName>
        <fullName evidence="6">TonB-dependent receptor</fullName>
    </submittedName>
</protein>
<dbReference type="SUPFAM" id="SSF56935">
    <property type="entry name" value="Porins"/>
    <property type="match status" value="1"/>
</dbReference>
<keyword evidence="2" id="KW-0472">Membrane</keyword>
<evidence type="ECO:0000256" key="4">
    <source>
        <dbReference type="SAM" id="SignalP"/>
    </source>
</evidence>
<organism evidence="6 7">
    <name type="scientific">Robiginitalea marina</name>
    <dbReference type="NCBI Taxonomy" id="2954105"/>
    <lineage>
        <taxon>Bacteria</taxon>
        <taxon>Pseudomonadati</taxon>
        <taxon>Bacteroidota</taxon>
        <taxon>Flavobacteriia</taxon>
        <taxon>Flavobacteriales</taxon>
        <taxon>Flavobacteriaceae</taxon>
        <taxon>Robiginitalea</taxon>
    </lineage>
</organism>
<keyword evidence="4" id="KW-0732">Signal</keyword>